<dbReference type="EMBL" id="AZBU02000013">
    <property type="protein sequence ID" value="TKR58456.1"/>
    <property type="molecule type" value="Genomic_DNA"/>
</dbReference>
<reference evidence="2 3" key="1">
    <citation type="journal article" date="2015" name="Genome Biol.">
        <title>Comparative genomics of Steinernema reveals deeply conserved gene regulatory networks.</title>
        <authorList>
            <person name="Dillman A.R."/>
            <person name="Macchietto M."/>
            <person name="Porter C.F."/>
            <person name="Rogers A."/>
            <person name="Williams B."/>
            <person name="Antoshechkin I."/>
            <person name="Lee M.M."/>
            <person name="Goodwin Z."/>
            <person name="Lu X."/>
            <person name="Lewis E.E."/>
            <person name="Goodrich-Blair H."/>
            <person name="Stock S.P."/>
            <person name="Adams B.J."/>
            <person name="Sternberg P.W."/>
            <person name="Mortazavi A."/>
        </authorList>
    </citation>
    <scope>NUCLEOTIDE SEQUENCE [LARGE SCALE GENOMIC DNA]</scope>
    <source>
        <strain evidence="2 3">ALL</strain>
    </source>
</reference>
<dbReference type="AlphaFoldDB" id="A0A4U5LR49"/>
<feature type="signal peptide" evidence="1">
    <location>
        <begin position="1"/>
        <end position="21"/>
    </location>
</feature>
<keyword evidence="1" id="KW-0732">Signal</keyword>
<organism evidence="2 3">
    <name type="scientific">Steinernema carpocapsae</name>
    <name type="common">Entomopathogenic nematode</name>
    <dbReference type="NCBI Taxonomy" id="34508"/>
    <lineage>
        <taxon>Eukaryota</taxon>
        <taxon>Metazoa</taxon>
        <taxon>Ecdysozoa</taxon>
        <taxon>Nematoda</taxon>
        <taxon>Chromadorea</taxon>
        <taxon>Rhabditida</taxon>
        <taxon>Tylenchina</taxon>
        <taxon>Panagrolaimomorpha</taxon>
        <taxon>Strongyloidoidea</taxon>
        <taxon>Steinernematidae</taxon>
        <taxon>Steinernema</taxon>
    </lineage>
</organism>
<sequence length="84" mass="9160">MGLSGFILLIVVLVKLSSVFGCLSTSDHQMPSTTPTVKSTTPTTPKIQERQCCPMNLLDPLSTARGIFDPPVYMCPEESQLTCR</sequence>
<evidence type="ECO:0000313" key="3">
    <source>
        <dbReference type="Proteomes" id="UP000298663"/>
    </source>
</evidence>
<feature type="chain" id="PRO_5020405820" evidence="1">
    <location>
        <begin position="22"/>
        <end position="84"/>
    </location>
</feature>
<reference evidence="2 3" key="2">
    <citation type="journal article" date="2019" name="G3 (Bethesda)">
        <title>Hybrid Assembly of the Genome of the Entomopathogenic Nematode Steinernema carpocapsae Identifies the X-Chromosome.</title>
        <authorList>
            <person name="Serra L."/>
            <person name="Macchietto M."/>
            <person name="Macias-Munoz A."/>
            <person name="McGill C.J."/>
            <person name="Rodriguez I.M."/>
            <person name="Rodriguez B."/>
            <person name="Murad R."/>
            <person name="Mortazavi A."/>
        </authorList>
    </citation>
    <scope>NUCLEOTIDE SEQUENCE [LARGE SCALE GENOMIC DNA]</scope>
    <source>
        <strain evidence="2 3">ALL</strain>
    </source>
</reference>
<gene>
    <name evidence="2" type="ORF">L596_029898</name>
</gene>
<protein>
    <submittedName>
        <fullName evidence="2">Uncharacterized protein</fullName>
    </submittedName>
</protein>
<keyword evidence="3" id="KW-1185">Reference proteome</keyword>
<evidence type="ECO:0000313" key="2">
    <source>
        <dbReference type="EMBL" id="TKR58456.1"/>
    </source>
</evidence>
<name>A0A4U5LR49_STECR</name>
<proteinExistence type="predicted"/>
<accession>A0A4U5LR49</accession>
<comment type="caution">
    <text evidence="2">The sequence shown here is derived from an EMBL/GenBank/DDBJ whole genome shotgun (WGS) entry which is preliminary data.</text>
</comment>
<evidence type="ECO:0000256" key="1">
    <source>
        <dbReference type="SAM" id="SignalP"/>
    </source>
</evidence>
<dbReference type="Proteomes" id="UP000298663">
    <property type="component" value="Unassembled WGS sequence"/>
</dbReference>
<dbReference type="OrthoDB" id="5829006at2759"/>